<keyword evidence="6" id="KW-1185">Reference proteome</keyword>
<organism evidence="5 6">
    <name type="scientific">Aspergillus ustus</name>
    <dbReference type="NCBI Taxonomy" id="40382"/>
    <lineage>
        <taxon>Eukaryota</taxon>
        <taxon>Fungi</taxon>
        <taxon>Dikarya</taxon>
        <taxon>Ascomycota</taxon>
        <taxon>Pezizomycotina</taxon>
        <taxon>Eurotiomycetes</taxon>
        <taxon>Eurotiomycetidae</taxon>
        <taxon>Eurotiales</taxon>
        <taxon>Aspergillaceae</taxon>
        <taxon>Aspergillus</taxon>
        <taxon>Aspergillus subgen. Nidulantes</taxon>
    </lineage>
</organism>
<dbReference type="Proteomes" id="UP000053475">
    <property type="component" value="Unassembled WGS sequence"/>
</dbReference>
<dbReference type="Gene3D" id="1.25.40.20">
    <property type="entry name" value="Ankyrin repeat-containing domain"/>
    <property type="match status" value="3"/>
</dbReference>
<evidence type="ECO:0000259" key="4">
    <source>
        <dbReference type="PROSITE" id="PS50181"/>
    </source>
</evidence>
<evidence type="ECO:0000256" key="3">
    <source>
        <dbReference type="PROSITE-ProRule" id="PRU00023"/>
    </source>
</evidence>
<dbReference type="PRINTS" id="PR01415">
    <property type="entry name" value="ANKYRIN"/>
</dbReference>
<keyword evidence="1" id="KW-0677">Repeat</keyword>
<name>A0A0C1E2X5_ASPUT</name>
<evidence type="ECO:0000256" key="2">
    <source>
        <dbReference type="ARBA" id="ARBA00023043"/>
    </source>
</evidence>
<feature type="domain" description="F-box" evidence="4">
    <location>
        <begin position="3"/>
        <end position="48"/>
    </location>
</feature>
<feature type="repeat" description="ANK" evidence="3">
    <location>
        <begin position="260"/>
        <end position="292"/>
    </location>
</feature>
<evidence type="ECO:0000313" key="5">
    <source>
        <dbReference type="EMBL" id="KIA75892.1"/>
    </source>
</evidence>
<dbReference type="SUPFAM" id="SSF81383">
    <property type="entry name" value="F-box domain"/>
    <property type="match status" value="1"/>
</dbReference>
<dbReference type="InterPro" id="IPR001810">
    <property type="entry name" value="F-box_dom"/>
</dbReference>
<dbReference type="Gene3D" id="1.20.1280.50">
    <property type="match status" value="1"/>
</dbReference>
<feature type="repeat" description="ANK" evidence="3">
    <location>
        <begin position="292"/>
        <end position="318"/>
    </location>
</feature>
<dbReference type="InterPro" id="IPR002110">
    <property type="entry name" value="Ankyrin_rpt"/>
</dbReference>
<dbReference type="SUPFAM" id="SSF48403">
    <property type="entry name" value="Ankyrin repeat"/>
    <property type="match status" value="1"/>
</dbReference>
<keyword evidence="2 3" id="KW-0040">ANK repeat</keyword>
<dbReference type="PROSITE" id="PS50181">
    <property type="entry name" value="FBOX"/>
    <property type="match status" value="1"/>
</dbReference>
<feature type="repeat" description="ANK" evidence="3">
    <location>
        <begin position="87"/>
        <end position="119"/>
    </location>
</feature>
<feature type="repeat" description="ANK" evidence="3">
    <location>
        <begin position="358"/>
        <end position="390"/>
    </location>
</feature>
<dbReference type="AlphaFoldDB" id="A0A0C1E2X5"/>
<evidence type="ECO:0000256" key="1">
    <source>
        <dbReference type="ARBA" id="ARBA00022737"/>
    </source>
</evidence>
<dbReference type="InterPro" id="IPR036770">
    <property type="entry name" value="Ankyrin_rpt-contain_sf"/>
</dbReference>
<dbReference type="SMART" id="SM00248">
    <property type="entry name" value="ANK"/>
    <property type="match status" value="8"/>
</dbReference>
<comment type="caution">
    <text evidence="5">The sequence shown here is derived from an EMBL/GenBank/DDBJ whole genome shotgun (WGS) entry which is preliminary data.</text>
</comment>
<evidence type="ECO:0000313" key="6">
    <source>
        <dbReference type="Proteomes" id="UP000053475"/>
    </source>
</evidence>
<dbReference type="PANTHER" id="PTHR24198:SF165">
    <property type="entry name" value="ANKYRIN REPEAT-CONTAINING PROTEIN-RELATED"/>
    <property type="match status" value="1"/>
</dbReference>
<dbReference type="InterPro" id="IPR036047">
    <property type="entry name" value="F-box-like_dom_sf"/>
</dbReference>
<dbReference type="Pfam" id="PF12937">
    <property type="entry name" value="F-box-like"/>
    <property type="match status" value="1"/>
</dbReference>
<dbReference type="Pfam" id="PF12796">
    <property type="entry name" value="Ank_2"/>
    <property type="match status" value="3"/>
</dbReference>
<dbReference type="PROSITE" id="PS50297">
    <property type="entry name" value="ANK_REP_REGION"/>
    <property type="match status" value="4"/>
</dbReference>
<dbReference type="PROSITE" id="PS50088">
    <property type="entry name" value="ANK_REPEAT"/>
    <property type="match status" value="5"/>
</dbReference>
<dbReference type="EMBL" id="JOMC01000026">
    <property type="protein sequence ID" value="KIA75892.1"/>
    <property type="molecule type" value="Genomic_DNA"/>
</dbReference>
<dbReference type="PANTHER" id="PTHR24198">
    <property type="entry name" value="ANKYRIN REPEAT AND PROTEIN KINASE DOMAIN-CONTAINING PROTEIN"/>
    <property type="match status" value="1"/>
</dbReference>
<sequence>MDPSPLSRLPPELILDIGSYLEIRDLDALNRTSRRYNSFLSRELYRAGARCTGVSNMTPLIWTVRNHQPQVTQRLLGHGADPVAKVLGTTALHEAIRANNTEAVELILAQNISVFPRDGSGIAPLILAASRGQHMIISLLRAAGASAGCTDPTEWRTAIHLAVANQNASGCRLLLETAAQVLGSNVGELQHYIKHQLLPDTANKGCIAVLKVLWDFYVAPESERQATASTLLLNAAYGDHVDTTQWLFSVGAKLAGPDNTTKTPLHIAAEDNSCELVRVLLELGADIEAQDHYYTPLHEAICWGAIDAVRLLLDRGANPLAPLPFGQSALHLCAARNNAALVPVLCHAGVDVDATNDNGDTALHYAARSGDLNVVKALLVAGATFNTGTSPGSTTLPSAIIFNGADVRQLLMESSADDGARREWLEQFIAAYGRENL</sequence>
<protein>
    <recommendedName>
        <fullName evidence="4">F-box domain-containing protein</fullName>
    </recommendedName>
</protein>
<gene>
    <name evidence="5" type="ORF">HK57_00297</name>
</gene>
<reference evidence="5 6" key="1">
    <citation type="submission" date="2014-11" db="EMBL/GenBank/DDBJ databases">
        <title>Genomics derived discovery of secondary metabolites biosynthetic gene clusters in Aspergillus ustus.</title>
        <authorList>
            <person name="Pi B."/>
            <person name="Dai F."/>
            <person name="Song X."/>
            <person name="Zhu C."/>
            <person name="Li H."/>
            <person name="Yu D."/>
        </authorList>
    </citation>
    <scope>NUCLEOTIDE SEQUENCE [LARGE SCALE GENOMIC DNA]</scope>
    <source>
        <strain evidence="5 6">3.3904</strain>
    </source>
</reference>
<accession>A0A0C1E2X5</accession>
<proteinExistence type="predicted"/>
<feature type="repeat" description="ANK" evidence="3">
    <location>
        <begin position="325"/>
        <end position="357"/>
    </location>
</feature>